<dbReference type="PANTHER" id="PTHR45527:SF1">
    <property type="entry name" value="FATTY ACID SYNTHASE"/>
    <property type="match status" value="1"/>
</dbReference>
<feature type="region of interest" description="Disordered" evidence="1">
    <location>
        <begin position="223"/>
        <end position="242"/>
    </location>
</feature>
<evidence type="ECO:0000256" key="1">
    <source>
        <dbReference type="SAM" id="MobiDB-lite"/>
    </source>
</evidence>
<dbReference type="GO" id="GO:0008610">
    <property type="term" value="P:lipid biosynthetic process"/>
    <property type="evidence" value="ECO:0007669"/>
    <property type="project" value="UniProtKB-ARBA"/>
</dbReference>
<dbReference type="Gene3D" id="3.30.559.10">
    <property type="entry name" value="Chloramphenicol acetyltransferase-like domain"/>
    <property type="match status" value="1"/>
</dbReference>
<dbReference type="GO" id="GO:0044550">
    <property type="term" value="P:secondary metabolite biosynthetic process"/>
    <property type="evidence" value="ECO:0007669"/>
    <property type="project" value="TreeGrafter"/>
</dbReference>
<proteinExistence type="predicted"/>
<dbReference type="GO" id="GO:0043041">
    <property type="term" value="P:amino acid activation for nonribosomal peptide biosynthetic process"/>
    <property type="evidence" value="ECO:0007669"/>
    <property type="project" value="TreeGrafter"/>
</dbReference>
<evidence type="ECO:0000259" key="2">
    <source>
        <dbReference type="Pfam" id="PF00668"/>
    </source>
</evidence>
<dbReference type="InterPro" id="IPR023213">
    <property type="entry name" value="CAT-like_dom_sf"/>
</dbReference>
<feature type="compositionally biased region" description="Basic and acidic residues" evidence="1">
    <location>
        <begin position="497"/>
        <end position="506"/>
    </location>
</feature>
<dbReference type="AlphaFoldDB" id="A0A096ZS88"/>
<feature type="region of interest" description="Disordered" evidence="1">
    <location>
        <begin position="175"/>
        <end position="194"/>
    </location>
</feature>
<accession>A0A096ZS88</accession>
<dbReference type="InterPro" id="IPR001242">
    <property type="entry name" value="Condensation_dom"/>
</dbReference>
<protein>
    <submittedName>
        <fullName evidence="3">Dst25</fullName>
    </submittedName>
</protein>
<dbReference type="SUPFAM" id="SSF52777">
    <property type="entry name" value="CoA-dependent acyltransferases"/>
    <property type="match status" value="2"/>
</dbReference>
<dbReference type="GO" id="GO:0031177">
    <property type="term" value="F:phosphopantetheine binding"/>
    <property type="evidence" value="ECO:0007669"/>
    <property type="project" value="TreeGrafter"/>
</dbReference>
<name>A0A096ZS88_STRNE</name>
<feature type="region of interest" description="Disordered" evidence="1">
    <location>
        <begin position="487"/>
        <end position="506"/>
    </location>
</feature>
<dbReference type="GO" id="GO:0005737">
    <property type="term" value="C:cytoplasm"/>
    <property type="evidence" value="ECO:0007669"/>
    <property type="project" value="TreeGrafter"/>
</dbReference>
<feature type="compositionally biased region" description="Low complexity" evidence="1">
    <location>
        <begin position="487"/>
        <end position="496"/>
    </location>
</feature>
<dbReference type="EMBL" id="KJ634467">
    <property type="protein sequence ID" value="AIS24867.1"/>
    <property type="molecule type" value="Genomic_DNA"/>
</dbReference>
<dbReference type="PANTHER" id="PTHR45527">
    <property type="entry name" value="NONRIBOSOMAL PEPTIDE SYNTHETASE"/>
    <property type="match status" value="1"/>
</dbReference>
<dbReference type="GO" id="GO:0003824">
    <property type="term" value="F:catalytic activity"/>
    <property type="evidence" value="ECO:0007669"/>
    <property type="project" value="InterPro"/>
</dbReference>
<gene>
    <name evidence="3" type="primary">dst25</name>
</gene>
<dbReference type="Pfam" id="PF00668">
    <property type="entry name" value="Condensation"/>
    <property type="match status" value="1"/>
</dbReference>
<feature type="domain" description="Condensation" evidence="2">
    <location>
        <begin position="18"/>
        <end position="308"/>
    </location>
</feature>
<dbReference type="Gene3D" id="3.30.559.30">
    <property type="entry name" value="Nonribosomal peptide synthetase, condensation domain"/>
    <property type="match status" value="1"/>
</dbReference>
<reference evidence="3" key="1">
    <citation type="submission" date="2014-03" db="EMBL/GenBank/DDBJ databases">
        <title>Natural combinatorial biosynthesis involving two clusters for the synthesis of three pyrrolamides in Streptomyces netropsis.</title>
        <authorList>
            <person name="Vingadassalon A."/>
            <person name="Lorieux F."/>
            <person name="Juguet M."/>
            <person name="Gerbaud C."/>
            <person name="Pernodet J.-L."/>
            <person name="Lautru S."/>
        </authorList>
    </citation>
    <scope>NUCLEOTIDE SEQUENCE</scope>
</reference>
<sequence>MAEVDRRRVPFSGERSAVAPATCAQRHMWNLIQRQLPDAAFYNEGLWTELPARGTPQDVLDTFAELVGQYESLRTAFARAPDGSLTQHVLRTGHFEAEIRTTGPGESPQDALRAWQCRMRHTAFDLATAPLFRAMVVLTGNTPALAAFCVSHIAADLMSMRHLIGELTRLLDARTTGRHPAPPPAARQPVEQAHYERSRKGRALLARSHDYWRRQLASAPPSLFPARRSRATGPPDPGRAGPEHYSAAMNSQAVPLAITILSRRWRVSGSAVLLTAVALLLGNRAHLPACTLRLLTANRSEPELRTAVANLHQEVPVTVPLRGEHVADIARGAFAACTTAYAHGLFDPDRAEELTRAAGRERGTPIDLSYCFNDIRNAHERRADTSTPPPAHAVRAATTATTIEPCDFEEAETFFFVVVSYRPGWLRLVADADTAALAPDEVHSFLRGVERLLVELACEPAESTPPAELATRAWPELRHSRMAMPQAGGAATGTARGDCHGHTTWQ</sequence>
<evidence type="ECO:0000313" key="3">
    <source>
        <dbReference type="EMBL" id="AIS24867.1"/>
    </source>
</evidence>
<organism evidence="3">
    <name type="scientific">Streptomyces netropsis</name>
    <name type="common">Streptoverticillium netropsis</name>
    <dbReference type="NCBI Taxonomy" id="55404"/>
    <lineage>
        <taxon>Bacteria</taxon>
        <taxon>Bacillati</taxon>
        <taxon>Actinomycetota</taxon>
        <taxon>Actinomycetes</taxon>
        <taxon>Kitasatosporales</taxon>
        <taxon>Streptomycetaceae</taxon>
        <taxon>Streptomyces</taxon>
    </lineage>
</organism>